<feature type="compositionally biased region" description="Low complexity" evidence="1">
    <location>
        <begin position="1"/>
        <end position="13"/>
    </location>
</feature>
<feature type="compositionally biased region" description="Low complexity" evidence="1">
    <location>
        <begin position="27"/>
        <end position="41"/>
    </location>
</feature>
<proteinExistence type="predicted"/>
<evidence type="ECO:0000256" key="1">
    <source>
        <dbReference type="SAM" id="MobiDB-lite"/>
    </source>
</evidence>
<evidence type="ECO:0000313" key="2">
    <source>
        <dbReference type="EMBL" id="QQZ49363.1"/>
    </source>
</evidence>
<name>A0A974P292_9CAUL</name>
<dbReference type="EMBL" id="CP068570">
    <property type="protein sequence ID" value="QQZ49363.1"/>
    <property type="molecule type" value="Genomic_DNA"/>
</dbReference>
<protein>
    <submittedName>
        <fullName evidence="2">Uncharacterized protein</fullName>
    </submittedName>
</protein>
<organism evidence="2">
    <name type="scientific">Phenylobacterium glaciei</name>
    <dbReference type="NCBI Taxonomy" id="2803784"/>
    <lineage>
        <taxon>Bacteria</taxon>
        <taxon>Pseudomonadati</taxon>
        <taxon>Pseudomonadota</taxon>
        <taxon>Alphaproteobacteria</taxon>
        <taxon>Caulobacterales</taxon>
        <taxon>Caulobacteraceae</taxon>
        <taxon>Phenylobacterium</taxon>
    </lineage>
</organism>
<gene>
    <name evidence="2" type="ORF">JKL49_20410</name>
</gene>
<dbReference type="AlphaFoldDB" id="A0A974P292"/>
<accession>A0A974P292</accession>
<sequence>MAAACSIAAADGASTLRSGRRSCGSATSWTWRPTPLTWWPPEAGDEGLGVPAPDALAAPGVSGPGPGHDPGRVPRKFPTGRPVEGPAPLASNLAPRRVSGHTLDIRV</sequence>
<reference evidence="2" key="1">
    <citation type="submission" date="2021-01" db="EMBL/GenBank/DDBJ databases">
        <title>Genome sequence of Phenylobacterium sp. 20VBR1 isolated from a valley glaceir, Ny-Alesund, Svalbard.</title>
        <authorList>
            <person name="Thomas F.A."/>
            <person name="Krishnan K.P."/>
            <person name="Sinha R.K."/>
        </authorList>
    </citation>
    <scope>NUCLEOTIDE SEQUENCE</scope>
    <source>
        <strain evidence="2">20VBR1</strain>
    </source>
</reference>
<feature type="region of interest" description="Disordered" evidence="1">
    <location>
        <begin position="1"/>
        <end position="107"/>
    </location>
</feature>